<dbReference type="Proteomes" id="UP000245390">
    <property type="component" value="Unassembled WGS sequence"/>
</dbReference>
<comment type="caution">
    <text evidence="2">The sequence shown here is derived from an EMBL/GenBank/DDBJ whole genome shotgun (WGS) entry which is preliminary data.</text>
</comment>
<accession>A0A316GBS1</accession>
<feature type="region of interest" description="Disordered" evidence="1">
    <location>
        <begin position="1"/>
        <end position="22"/>
    </location>
</feature>
<protein>
    <recommendedName>
        <fullName evidence="4">Small CPxCG-related zinc finger protein</fullName>
    </recommendedName>
</protein>
<keyword evidence="3" id="KW-1185">Reference proteome</keyword>
<proteinExistence type="predicted"/>
<dbReference type="RefSeq" id="WP_164721555.1">
    <property type="nucleotide sequence ID" value="NZ_CP034588.1"/>
</dbReference>
<sequence>MSNDATRKWAQEQHQREMDAERRSGGGYAVCLHCNNPFPVSEGVVTPDAAICDVCNDD</sequence>
<dbReference type="EMBL" id="QGGV01000001">
    <property type="protein sequence ID" value="PWK58358.1"/>
    <property type="molecule type" value="Genomic_DNA"/>
</dbReference>
<dbReference type="AlphaFoldDB" id="A0A316GBS1"/>
<name>A0A316GBS1_9RHOB</name>
<organism evidence="2 3">
    <name type="scientific">Silicimonas algicola</name>
    <dbReference type="NCBI Taxonomy" id="1826607"/>
    <lineage>
        <taxon>Bacteria</taxon>
        <taxon>Pseudomonadati</taxon>
        <taxon>Pseudomonadota</taxon>
        <taxon>Alphaproteobacteria</taxon>
        <taxon>Rhodobacterales</taxon>
        <taxon>Paracoccaceae</taxon>
    </lineage>
</organism>
<evidence type="ECO:0008006" key="4">
    <source>
        <dbReference type="Google" id="ProtNLM"/>
    </source>
</evidence>
<evidence type="ECO:0000313" key="3">
    <source>
        <dbReference type="Proteomes" id="UP000245390"/>
    </source>
</evidence>
<reference evidence="2 3" key="1">
    <citation type="submission" date="2018-05" db="EMBL/GenBank/DDBJ databases">
        <title>Genomic Encyclopedia of Type Strains, Phase IV (KMG-IV): sequencing the most valuable type-strain genomes for metagenomic binning, comparative biology and taxonomic classification.</title>
        <authorList>
            <person name="Goeker M."/>
        </authorList>
    </citation>
    <scope>NUCLEOTIDE SEQUENCE [LARGE SCALE GENOMIC DNA]</scope>
    <source>
        <strain evidence="2 3">DSM 103371</strain>
    </source>
</reference>
<evidence type="ECO:0000313" key="2">
    <source>
        <dbReference type="EMBL" id="PWK58358.1"/>
    </source>
</evidence>
<evidence type="ECO:0000256" key="1">
    <source>
        <dbReference type="SAM" id="MobiDB-lite"/>
    </source>
</evidence>
<gene>
    <name evidence="2" type="ORF">C8D95_101171</name>
</gene>